<evidence type="ECO:0000313" key="3">
    <source>
        <dbReference type="EMBL" id="SVA08518.1"/>
    </source>
</evidence>
<dbReference type="InterPro" id="IPR029065">
    <property type="entry name" value="Enolase_C-like"/>
</dbReference>
<dbReference type="EMBL" id="UINC01003698">
    <property type="protein sequence ID" value="SVA08518.1"/>
    <property type="molecule type" value="Genomic_DNA"/>
</dbReference>
<dbReference type="InterPro" id="IPR013341">
    <property type="entry name" value="Mandelate_racemase_N_dom"/>
</dbReference>
<dbReference type="PANTHER" id="PTHR48080">
    <property type="entry name" value="D-GALACTONATE DEHYDRATASE-RELATED"/>
    <property type="match status" value="1"/>
</dbReference>
<evidence type="ECO:0000259" key="2">
    <source>
        <dbReference type="SMART" id="SM00922"/>
    </source>
</evidence>
<organism evidence="3">
    <name type="scientific">marine metagenome</name>
    <dbReference type="NCBI Taxonomy" id="408172"/>
    <lineage>
        <taxon>unclassified sequences</taxon>
        <taxon>metagenomes</taxon>
        <taxon>ecological metagenomes</taxon>
    </lineage>
</organism>
<sequence>MKTTGFRTLVLGTPWRNLTYCIIETDEGITGVGEARVLGKTHTVTEYLKDVERHFIGHDPFDVEALYRRMTLLDFGKPGEVVYTGLALVELAFWDIIGKSCGQPVYKLLGGQVQDRIPAYANGWYTVERTAESFAQAAKKVVDRGYLGMKFDPFGNGDMELERSEFYRSIDLIEAVASVAGTRAQIMIEMHGRFAPMQAREIARHIEKYNIGWIEEPVRPGDLPALQSVRQHTSLPIATGERLYGAPEFREVWGSQAVDVLQPDITQSGGIFETKKIASTAEAYSIMVAPHNVGGIVSTMAALHLCLTLRNAKILEHFNDFADPHVKKAGVGYPEVVDGYFPVPDKPGWGIELDEDFIRGNPPEYTSEKVIADPGLNMFENSNWAKRGQTE</sequence>
<dbReference type="PANTHER" id="PTHR48080:SF2">
    <property type="entry name" value="D-GALACTONATE DEHYDRATASE"/>
    <property type="match status" value="1"/>
</dbReference>
<dbReference type="InterPro" id="IPR036849">
    <property type="entry name" value="Enolase-like_C_sf"/>
</dbReference>
<dbReference type="SFLD" id="SFLDG00179">
    <property type="entry name" value="mandelate_racemase"/>
    <property type="match status" value="1"/>
</dbReference>
<dbReference type="GO" id="GO:0016829">
    <property type="term" value="F:lyase activity"/>
    <property type="evidence" value="ECO:0007669"/>
    <property type="project" value="UniProtKB-KW"/>
</dbReference>
<dbReference type="Pfam" id="PF13378">
    <property type="entry name" value="MR_MLE_C"/>
    <property type="match status" value="1"/>
</dbReference>
<protein>
    <recommendedName>
        <fullName evidence="2">Mandelate racemase/muconate lactonizing enzyme C-terminal domain-containing protein</fullName>
    </recommendedName>
</protein>
<dbReference type="InterPro" id="IPR034593">
    <property type="entry name" value="DgoD-like"/>
</dbReference>
<dbReference type="CDD" id="cd03316">
    <property type="entry name" value="MR_like"/>
    <property type="match status" value="1"/>
</dbReference>
<keyword evidence="1" id="KW-0456">Lyase</keyword>
<reference evidence="3" key="1">
    <citation type="submission" date="2018-05" db="EMBL/GenBank/DDBJ databases">
        <authorList>
            <person name="Lanie J.A."/>
            <person name="Ng W.-L."/>
            <person name="Kazmierczak K.M."/>
            <person name="Andrzejewski T.M."/>
            <person name="Davidsen T.M."/>
            <person name="Wayne K.J."/>
            <person name="Tettelin H."/>
            <person name="Glass J.I."/>
            <person name="Rusch D."/>
            <person name="Podicherti R."/>
            <person name="Tsui H.-C.T."/>
            <person name="Winkler M.E."/>
        </authorList>
    </citation>
    <scope>NUCLEOTIDE SEQUENCE</scope>
</reference>
<dbReference type="Gene3D" id="3.30.390.10">
    <property type="entry name" value="Enolase-like, N-terminal domain"/>
    <property type="match status" value="1"/>
</dbReference>
<evidence type="ECO:0000256" key="1">
    <source>
        <dbReference type="ARBA" id="ARBA00023239"/>
    </source>
</evidence>
<dbReference type="Gene3D" id="3.20.20.120">
    <property type="entry name" value="Enolase-like C-terminal domain"/>
    <property type="match status" value="1"/>
</dbReference>
<dbReference type="SFLD" id="SFLDS00001">
    <property type="entry name" value="Enolase"/>
    <property type="match status" value="1"/>
</dbReference>
<gene>
    <name evidence="3" type="ORF">METZ01_LOCUS61372</name>
</gene>
<dbReference type="AlphaFoldDB" id="A0A381SYX3"/>
<dbReference type="SMART" id="SM00922">
    <property type="entry name" value="MR_MLE"/>
    <property type="match status" value="1"/>
</dbReference>
<proteinExistence type="predicted"/>
<dbReference type="InterPro" id="IPR013342">
    <property type="entry name" value="Mandelate_racemase_C"/>
</dbReference>
<dbReference type="Pfam" id="PF02746">
    <property type="entry name" value="MR_MLE_N"/>
    <property type="match status" value="1"/>
</dbReference>
<dbReference type="SUPFAM" id="SSF51604">
    <property type="entry name" value="Enolase C-terminal domain-like"/>
    <property type="match status" value="1"/>
</dbReference>
<name>A0A381SYX3_9ZZZZ</name>
<accession>A0A381SYX3</accession>
<dbReference type="SUPFAM" id="SSF54826">
    <property type="entry name" value="Enolase N-terminal domain-like"/>
    <property type="match status" value="1"/>
</dbReference>
<dbReference type="InterPro" id="IPR029017">
    <property type="entry name" value="Enolase-like_N"/>
</dbReference>
<feature type="domain" description="Mandelate racemase/muconate lactonizing enzyme C-terminal" evidence="2">
    <location>
        <begin position="131"/>
        <end position="236"/>
    </location>
</feature>